<feature type="compositionally biased region" description="Pro residues" evidence="5">
    <location>
        <begin position="1"/>
        <end position="10"/>
    </location>
</feature>
<dbReference type="GO" id="GO:0030001">
    <property type="term" value="P:metal ion transport"/>
    <property type="evidence" value="ECO:0007669"/>
    <property type="project" value="InterPro"/>
</dbReference>
<dbReference type="GO" id="GO:0005783">
    <property type="term" value="C:endoplasmic reticulum"/>
    <property type="evidence" value="ECO:0007669"/>
    <property type="project" value="TreeGrafter"/>
</dbReference>
<dbReference type="GO" id="GO:0016020">
    <property type="term" value="C:membrane"/>
    <property type="evidence" value="ECO:0007669"/>
    <property type="project" value="UniProtKB-SubCell"/>
</dbReference>
<dbReference type="Proteomes" id="UP000256964">
    <property type="component" value="Unassembled WGS sequence"/>
</dbReference>
<reference evidence="7 8" key="1">
    <citation type="journal article" date="2018" name="Biotechnol. Biofuels">
        <title>Integrative visual omics of the white-rot fungus Polyporus brumalis exposes the biotechnological potential of its oxidative enzymes for delignifying raw plant biomass.</title>
        <authorList>
            <person name="Miyauchi S."/>
            <person name="Rancon A."/>
            <person name="Drula E."/>
            <person name="Hage H."/>
            <person name="Chaduli D."/>
            <person name="Favel A."/>
            <person name="Grisel S."/>
            <person name="Henrissat B."/>
            <person name="Herpoel-Gimbert I."/>
            <person name="Ruiz-Duenas F.J."/>
            <person name="Chevret D."/>
            <person name="Hainaut M."/>
            <person name="Lin J."/>
            <person name="Wang M."/>
            <person name="Pangilinan J."/>
            <person name="Lipzen A."/>
            <person name="Lesage-Meessen L."/>
            <person name="Navarro D."/>
            <person name="Riley R."/>
            <person name="Grigoriev I.V."/>
            <person name="Zhou S."/>
            <person name="Raouche S."/>
            <person name="Rosso M.N."/>
        </authorList>
    </citation>
    <scope>NUCLEOTIDE SEQUENCE [LARGE SCALE GENOMIC DNA]</scope>
    <source>
        <strain evidence="7 8">BRFM 1820</strain>
    </source>
</reference>
<evidence type="ECO:0000256" key="2">
    <source>
        <dbReference type="ARBA" id="ARBA00022692"/>
    </source>
</evidence>
<sequence>MPAPYAPLPNPRFAAEDAQRELDDAFDSDDEDQDSSESTPLTRALPTRSDSHYHPPLDGEFPEPIPTPQSVPGGYDFERDYDYPPPGSPPGPSSVALPNDIGNSNGLLPTSPVRPPQPRTSFWRRAAGALLPQHYVRVPTEAPGRRVLGGGTENDGVFANVAAKPSRGIEITDENGDVHIVPEDVQKETPPSYAEAQADAVPPYWETTVHAPAGTMDPNAFMIVDDLPSGPVFSFIMTAFVSYFFQFAGFVLTYLLHTTHAAKYGSRAGLGVTLIQYGLIQYGGSLRNPPIPPIDDAVLAEQLAMWNNGTIKTLNATAIIPLADLYNATDPNSVMDLDMQFAVSSRDWIALILMTLGWFLLLSSCVGFYRVKRWESSIRAASLPREPMTPEQRARDEQVRRNIELAFGFTGLVDDDEPESTPAQREQPTDESNVTEAELRLTRTLEAAGLL</sequence>
<dbReference type="Pfam" id="PF10176">
    <property type="entry name" value="NEDD4_Bsd2"/>
    <property type="match status" value="1"/>
</dbReference>
<evidence type="ECO:0000256" key="5">
    <source>
        <dbReference type="SAM" id="MobiDB-lite"/>
    </source>
</evidence>
<evidence type="ECO:0000256" key="3">
    <source>
        <dbReference type="ARBA" id="ARBA00022989"/>
    </source>
</evidence>
<keyword evidence="3 6" id="KW-1133">Transmembrane helix</keyword>
<keyword evidence="2 6" id="KW-0812">Transmembrane</keyword>
<comment type="subcellular location">
    <subcellularLocation>
        <location evidence="1">Membrane</location>
        <topology evidence="1">Multi-pass membrane protein</topology>
    </subcellularLocation>
</comment>
<dbReference type="EMBL" id="KZ857379">
    <property type="protein sequence ID" value="RDX57442.1"/>
    <property type="molecule type" value="Genomic_DNA"/>
</dbReference>
<feature type="compositionally biased region" description="Pro residues" evidence="5">
    <location>
        <begin position="83"/>
        <end position="92"/>
    </location>
</feature>
<evidence type="ECO:0000256" key="1">
    <source>
        <dbReference type="ARBA" id="ARBA00004141"/>
    </source>
</evidence>
<evidence type="ECO:0008006" key="9">
    <source>
        <dbReference type="Google" id="ProtNLM"/>
    </source>
</evidence>
<feature type="region of interest" description="Disordered" evidence="5">
    <location>
        <begin position="1"/>
        <end position="119"/>
    </location>
</feature>
<dbReference type="GO" id="GO:0031398">
    <property type="term" value="P:positive regulation of protein ubiquitination"/>
    <property type="evidence" value="ECO:0007669"/>
    <property type="project" value="TreeGrafter"/>
</dbReference>
<evidence type="ECO:0000313" key="8">
    <source>
        <dbReference type="Proteomes" id="UP000256964"/>
    </source>
</evidence>
<dbReference type="InterPro" id="IPR019325">
    <property type="entry name" value="NEDD4/Bsd2"/>
</dbReference>
<keyword evidence="4 6" id="KW-0472">Membrane</keyword>
<feature type="compositionally biased region" description="Basic and acidic residues" evidence="5">
    <location>
        <begin position="14"/>
        <end position="23"/>
    </location>
</feature>
<feature type="transmembrane region" description="Helical" evidence="6">
    <location>
        <begin position="348"/>
        <end position="369"/>
    </location>
</feature>
<dbReference type="PANTHER" id="PTHR13396">
    <property type="entry name" value="NEDD4 FAMILY INTERACTING PROTEIN 1/2"/>
    <property type="match status" value="1"/>
</dbReference>
<proteinExistence type="predicted"/>
<evidence type="ECO:0000256" key="6">
    <source>
        <dbReference type="SAM" id="Phobius"/>
    </source>
</evidence>
<evidence type="ECO:0000256" key="4">
    <source>
        <dbReference type="ARBA" id="ARBA00023136"/>
    </source>
</evidence>
<dbReference type="GO" id="GO:0006511">
    <property type="term" value="P:ubiquitin-dependent protein catabolic process"/>
    <property type="evidence" value="ECO:0007669"/>
    <property type="project" value="TreeGrafter"/>
</dbReference>
<organism evidence="7 8">
    <name type="scientific">Lentinus brumalis</name>
    <dbReference type="NCBI Taxonomy" id="2498619"/>
    <lineage>
        <taxon>Eukaryota</taxon>
        <taxon>Fungi</taxon>
        <taxon>Dikarya</taxon>
        <taxon>Basidiomycota</taxon>
        <taxon>Agaricomycotina</taxon>
        <taxon>Agaricomycetes</taxon>
        <taxon>Polyporales</taxon>
        <taxon>Polyporaceae</taxon>
        <taxon>Lentinus</taxon>
    </lineage>
</organism>
<keyword evidence="8" id="KW-1185">Reference proteome</keyword>
<dbReference type="GO" id="GO:0007034">
    <property type="term" value="P:vacuolar transport"/>
    <property type="evidence" value="ECO:0007669"/>
    <property type="project" value="InterPro"/>
</dbReference>
<dbReference type="STRING" id="139420.A0A371DY21"/>
<dbReference type="OrthoDB" id="10003116at2759"/>
<protein>
    <recommendedName>
        <fullName evidence="9">Metal homeostatis protein bsd2</fullName>
    </recommendedName>
</protein>
<feature type="compositionally biased region" description="Acidic residues" evidence="5">
    <location>
        <begin position="24"/>
        <end position="35"/>
    </location>
</feature>
<dbReference type="AlphaFoldDB" id="A0A371DY21"/>
<feature type="transmembrane region" description="Helical" evidence="6">
    <location>
        <begin position="232"/>
        <end position="256"/>
    </location>
</feature>
<dbReference type="GO" id="GO:0048471">
    <property type="term" value="C:perinuclear region of cytoplasm"/>
    <property type="evidence" value="ECO:0007669"/>
    <property type="project" value="TreeGrafter"/>
</dbReference>
<dbReference type="CDD" id="cd22212">
    <property type="entry name" value="NDFIP-like"/>
    <property type="match status" value="1"/>
</dbReference>
<accession>A0A371DY21</accession>
<dbReference type="PANTHER" id="PTHR13396:SF5">
    <property type="entry name" value="NEDD4 FAMILY INTERACTING PROTEIN"/>
    <property type="match status" value="1"/>
</dbReference>
<evidence type="ECO:0000313" key="7">
    <source>
        <dbReference type="EMBL" id="RDX57442.1"/>
    </source>
</evidence>
<dbReference type="GO" id="GO:0005794">
    <property type="term" value="C:Golgi apparatus"/>
    <property type="evidence" value="ECO:0007669"/>
    <property type="project" value="TreeGrafter"/>
</dbReference>
<feature type="transmembrane region" description="Helical" evidence="6">
    <location>
        <begin position="268"/>
        <end position="284"/>
    </location>
</feature>
<gene>
    <name evidence="7" type="ORF">OH76DRAFT_1395262</name>
</gene>
<feature type="compositionally biased region" description="Polar residues" evidence="5">
    <location>
        <begin position="421"/>
        <end position="435"/>
    </location>
</feature>
<feature type="region of interest" description="Disordered" evidence="5">
    <location>
        <begin position="412"/>
        <end position="436"/>
    </location>
</feature>
<name>A0A371DY21_9APHY</name>